<name>A0A7Y9H1W8_9ACTN</name>
<evidence type="ECO:0000256" key="1">
    <source>
        <dbReference type="ARBA" id="ARBA00023125"/>
    </source>
</evidence>
<dbReference type="AlphaFoldDB" id="A0A7Y9H1W8"/>
<dbReference type="InterPro" id="IPR029442">
    <property type="entry name" value="GyrI-like"/>
</dbReference>
<comment type="caution">
    <text evidence="3">The sequence shown here is derived from an EMBL/GenBank/DDBJ whole genome shotgun (WGS) entry which is preliminary data.</text>
</comment>
<dbReference type="SMART" id="SM00871">
    <property type="entry name" value="AraC_E_bind"/>
    <property type="match status" value="1"/>
</dbReference>
<keyword evidence="1 3" id="KW-0238">DNA-binding</keyword>
<dbReference type="InterPro" id="IPR000551">
    <property type="entry name" value="MerR-type_HTH_dom"/>
</dbReference>
<dbReference type="InterPro" id="IPR011256">
    <property type="entry name" value="Reg_factor_effector_dom_sf"/>
</dbReference>
<dbReference type="RefSeq" id="WP_179618712.1">
    <property type="nucleotide sequence ID" value="NZ_JACCBW010000001.1"/>
</dbReference>
<dbReference type="Gene3D" id="1.10.1660.10">
    <property type="match status" value="1"/>
</dbReference>
<dbReference type="CDD" id="cd01107">
    <property type="entry name" value="HTH_BmrR"/>
    <property type="match status" value="1"/>
</dbReference>
<gene>
    <name evidence="3" type="ORF">F4692_001240</name>
</gene>
<dbReference type="EMBL" id="JACCBW010000001">
    <property type="protein sequence ID" value="NYE36136.1"/>
    <property type="molecule type" value="Genomic_DNA"/>
</dbReference>
<dbReference type="Pfam" id="PF06445">
    <property type="entry name" value="GyrI-like"/>
    <property type="match status" value="1"/>
</dbReference>
<sequence>MQPLSIGEFSRMTHLSVRTLRRYHEAGLLVPATVDPATGYRYYAGDQIPTAQVIHRLRELDVPLAAVRRILDAPDPGSRGDLVAQHLHHLEAELDRTRAAVRSLRRLLAPEPAPVAVEVRSVPATRVAAVEADLGTDDVLSWYAGAMAELDAALPALPGPPGGVYDNALFEVGRGHVLVHRPVDDAPRTGRVHPVELPAVELAVATHVGDHDDIEVTYGEVGSWVVANALQVAGPVRETYLVGPRDTDDAAAWRTEIGWPVFSVAPVAGQSSSGRTS</sequence>
<evidence type="ECO:0000313" key="3">
    <source>
        <dbReference type="EMBL" id="NYE36136.1"/>
    </source>
</evidence>
<dbReference type="PANTHER" id="PTHR30204">
    <property type="entry name" value="REDOX-CYCLING DRUG-SENSING TRANSCRIPTIONAL ACTIVATOR SOXR"/>
    <property type="match status" value="1"/>
</dbReference>
<dbReference type="SUPFAM" id="SSF55136">
    <property type="entry name" value="Probable bacterial effector-binding domain"/>
    <property type="match status" value="1"/>
</dbReference>
<dbReference type="SUPFAM" id="SSF46955">
    <property type="entry name" value="Putative DNA-binding domain"/>
    <property type="match status" value="1"/>
</dbReference>
<dbReference type="GO" id="GO:0003700">
    <property type="term" value="F:DNA-binding transcription factor activity"/>
    <property type="evidence" value="ECO:0007669"/>
    <property type="project" value="InterPro"/>
</dbReference>
<reference evidence="3 4" key="2">
    <citation type="submission" date="2020-08" db="EMBL/GenBank/DDBJ databases">
        <title>The Agave Microbiome: Exploring the role of microbial communities in plant adaptations to desert environments.</title>
        <authorList>
            <person name="Partida-Martinez L.P."/>
        </authorList>
    </citation>
    <scope>NUCLEOTIDE SEQUENCE [LARGE SCALE GENOMIC DNA]</scope>
    <source>
        <strain evidence="3 4">AT2.17</strain>
    </source>
</reference>
<dbReference type="Proteomes" id="UP000549911">
    <property type="component" value="Unassembled WGS sequence"/>
</dbReference>
<organism evidence="3 4">
    <name type="scientific">Nocardioides cavernae</name>
    <dbReference type="NCBI Taxonomy" id="1921566"/>
    <lineage>
        <taxon>Bacteria</taxon>
        <taxon>Bacillati</taxon>
        <taxon>Actinomycetota</taxon>
        <taxon>Actinomycetes</taxon>
        <taxon>Propionibacteriales</taxon>
        <taxon>Nocardioidaceae</taxon>
        <taxon>Nocardioides</taxon>
    </lineage>
</organism>
<reference evidence="3 4" key="1">
    <citation type="submission" date="2020-07" db="EMBL/GenBank/DDBJ databases">
        <authorList>
            <person name="Partida-Martinez L."/>
            <person name="Huntemann M."/>
            <person name="Clum A."/>
            <person name="Wang J."/>
            <person name="Palaniappan K."/>
            <person name="Ritter S."/>
            <person name="Chen I.-M."/>
            <person name="Stamatis D."/>
            <person name="Reddy T."/>
            <person name="O'Malley R."/>
            <person name="Daum C."/>
            <person name="Shapiro N."/>
            <person name="Ivanova N."/>
            <person name="Kyrpides N."/>
            <person name="Woyke T."/>
        </authorList>
    </citation>
    <scope>NUCLEOTIDE SEQUENCE [LARGE SCALE GENOMIC DNA]</scope>
    <source>
        <strain evidence="3 4">AT2.17</strain>
    </source>
</reference>
<dbReference type="PANTHER" id="PTHR30204:SF97">
    <property type="entry name" value="MERR FAMILY REGULATORY PROTEIN"/>
    <property type="match status" value="1"/>
</dbReference>
<dbReference type="GO" id="GO:0003677">
    <property type="term" value="F:DNA binding"/>
    <property type="evidence" value="ECO:0007669"/>
    <property type="project" value="UniProtKB-KW"/>
</dbReference>
<dbReference type="InterPro" id="IPR009061">
    <property type="entry name" value="DNA-bd_dom_put_sf"/>
</dbReference>
<evidence type="ECO:0000259" key="2">
    <source>
        <dbReference type="PROSITE" id="PS50937"/>
    </source>
</evidence>
<protein>
    <submittedName>
        <fullName evidence="3">DNA-binding transcriptional MerR regulator</fullName>
    </submittedName>
</protein>
<keyword evidence="4" id="KW-1185">Reference proteome</keyword>
<dbReference type="InterPro" id="IPR047057">
    <property type="entry name" value="MerR_fam"/>
</dbReference>
<dbReference type="Gene3D" id="3.20.80.10">
    <property type="entry name" value="Regulatory factor, effector binding domain"/>
    <property type="match status" value="1"/>
</dbReference>
<dbReference type="SMART" id="SM00422">
    <property type="entry name" value="HTH_MERR"/>
    <property type="match status" value="1"/>
</dbReference>
<accession>A0A7Y9H1W8</accession>
<evidence type="ECO:0000313" key="4">
    <source>
        <dbReference type="Proteomes" id="UP000549911"/>
    </source>
</evidence>
<feature type="domain" description="HTH merR-type" evidence="2">
    <location>
        <begin position="1"/>
        <end position="73"/>
    </location>
</feature>
<dbReference type="Pfam" id="PF13411">
    <property type="entry name" value="MerR_1"/>
    <property type="match status" value="1"/>
</dbReference>
<proteinExistence type="predicted"/>
<dbReference type="InterPro" id="IPR010499">
    <property type="entry name" value="AraC_E-bd"/>
</dbReference>
<dbReference type="PROSITE" id="PS50937">
    <property type="entry name" value="HTH_MERR_2"/>
    <property type="match status" value="1"/>
</dbReference>